<evidence type="ECO:0000313" key="2">
    <source>
        <dbReference type="Proteomes" id="UP000749293"/>
    </source>
</evidence>
<accession>A0A9P4YR97</accession>
<evidence type="ECO:0000313" key="1">
    <source>
        <dbReference type="EMBL" id="KAF4121658.1"/>
    </source>
</evidence>
<dbReference type="Proteomes" id="UP000749293">
    <property type="component" value="Unassembled WGS sequence"/>
</dbReference>
<reference evidence="1" key="1">
    <citation type="submission" date="2020-03" db="EMBL/GenBank/DDBJ databases">
        <title>Site-based positive gene gene selection in Geosmithia morbida across the United States reveals a broad range of putative effectors and factors for local host and environmental adapation.</title>
        <authorList>
            <person name="Onufrak A."/>
            <person name="Murdoch R.W."/>
            <person name="Gazis R."/>
            <person name="Huff M."/>
            <person name="Staton M."/>
            <person name="Klingeman W."/>
            <person name="Hadziabdic D."/>
        </authorList>
    </citation>
    <scope>NUCLEOTIDE SEQUENCE</scope>
    <source>
        <strain evidence="1">1262</strain>
    </source>
</reference>
<dbReference type="RefSeq" id="XP_035320310.1">
    <property type="nucleotide sequence ID" value="XM_035464046.1"/>
</dbReference>
<protein>
    <submittedName>
        <fullName evidence="1">Uncharacterized protein</fullName>
    </submittedName>
</protein>
<organism evidence="1 2">
    <name type="scientific">Geosmithia morbida</name>
    <dbReference type="NCBI Taxonomy" id="1094350"/>
    <lineage>
        <taxon>Eukaryota</taxon>
        <taxon>Fungi</taxon>
        <taxon>Dikarya</taxon>
        <taxon>Ascomycota</taxon>
        <taxon>Pezizomycotina</taxon>
        <taxon>Sordariomycetes</taxon>
        <taxon>Hypocreomycetidae</taxon>
        <taxon>Hypocreales</taxon>
        <taxon>Bionectriaceae</taxon>
        <taxon>Geosmithia</taxon>
    </lineage>
</organism>
<sequence>MAALVPRGVSVSESFIRAVCNSLSAALILPATPISAEWLPRKSHATQRSSCYATQVGCYYEQAGRNILAKLID</sequence>
<name>A0A9P4YR97_9HYPO</name>
<dbReference type="GeneID" id="55968296"/>
<dbReference type="EMBL" id="JAANYQ010000012">
    <property type="protein sequence ID" value="KAF4121658.1"/>
    <property type="molecule type" value="Genomic_DNA"/>
</dbReference>
<keyword evidence="2" id="KW-1185">Reference proteome</keyword>
<dbReference type="AlphaFoldDB" id="A0A9P4YR97"/>
<gene>
    <name evidence="1" type="ORF">GMORB2_2066</name>
</gene>
<comment type="caution">
    <text evidence="1">The sequence shown here is derived from an EMBL/GenBank/DDBJ whole genome shotgun (WGS) entry which is preliminary data.</text>
</comment>
<proteinExistence type="predicted"/>